<dbReference type="FunCoup" id="A0A259TUW7">
    <property type="interactions" value="66"/>
</dbReference>
<evidence type="ECO:0000313" key="3">
    <source>
        <dbReference type="EMBL" id="OZC01559.1"/>
    </source>
</evidence>
<accession>A0A259TUW7</accession>
<organism evidence="3 4">
    <name type="scientific">Rubricoccus marinus</name>
    <dbReference type="NCBI Taxonomy" id="716817"/>
    <lineage>
        <taxon>Bacteria</taxon>
        <taxon>Pseudomonadati</taxon>
        <taxon>Rhodothermota</taxon>
        <taxon>Rhodothermia</taxon>
        <taxon>Rhodothermales</taxon>
        <taxon>Rubricoccaceae</taxon>
        <taxon>Rubricoccus</taxon>
    </lineage>
</organism>
<dbReference type="Proteomes" id="UP000216446">
    <property type="component" value="Unassembled WGS sequence"/>
</dbReference>
<dbReference type="InterPro" id="IPR050190">
    <property type="entry name" value="UPF0213_domain"/>
</dbReference>
<reference evidence="3 4" key="1">
    <citation type="submission" date="2016-11" db="EMBL/GenBank/DDBJ databases">
        <title>Study of marine rhodopsin-containing bacteria.</title>
        <authorList>
            <person name="Yoshizawa S."/>
            <person name="Kumagai Y."/>
            <person name="Kogure K."/>
        </authorList>
    </citation>
    <scope>NUCLEOTIDE SEQUENCE [LARGE SCALE GENOMIC DNA]</scope>
    <source>
        <strain evidence="3 4">SG-29</strain>
    </source>
</reference>
<name>A0A259TUW7_9BACT</name>
<dbReference type="PANTHER" id="PTHR34477">
    <property type="entry name" value="UPF0213 PROTEIN YHBQ"/>
    <property type="match status" value="1"/>
</dbReference>
<evidence type="ECO:0000313" key="4">
    <source>
        <dbReference type="Proteomes" id="UP000216446"/>
    </source>
</evidence>
<comment type="caution">
    <text evidence="3">The sequence shown here is derived from an EMBL/GenBank/DDBJ whole genome shotgun (WGS) entry which is preliminary data.</text>
</comment>
<dbReference type="InterPro" id="IPR035901">
    <property type="entry name" value="GIY-YIG_endonuc_sf"/>
</dbReference>
<keyword evidence="4" id="KW-1185">Reference proteome</keyword>
<comment type="similarity">
    <text evidence="1">Belongs to the UPF0213 family.</text>
</comment>
<dbReference type="EMBL" id="MQWB01000001">
    <property type="protein sequence ID" value="OZC01559.1"/>
    <property type="molecule type" value="Genomic_DNA"/>
</dbReference>
<dbReference type="RefSeq" id="WP_094545176.1">
    <property type="nucleotide sequence ID" value="NZ_MQWB01000001.1"/>
</dbReference>
<dbReference type="Gene3D" id="3.40.1440.10">
    <property type="entry name" value="GIY-YIG endonuclease"/>
    <property type="match status" value="1"/>
</dbReference>
<dbReference type="Pfam" id="PF01541">
    <property type="entry name" value="GIY-YIG"/>
    <property type="match status" value="1"/>
</dbReference>
<protein>
    <recommendedName>
        <fullName evidence="2">GIY-YIG domain-containing protein</fullName>
    </recommendedName>
</protein>
<dbReference type="PROSITE" id="PS50164">
    <property type="entry name" value="GIY_YIG"/>
    <property type="match status" value="1"/>
</dbReference>
<dbReference type="CDD" id="cd10448">
    <property type="entry name" value="GIY-YIG_unchar_3"/>
    <property type="match status" value="1"/>
</dbReference>
<dbReference type="InterPro" id="IPR000305">
    <property type="entry name" value="GIY-YIG_endonuc"/>
</dbReference>
<sequence>MPSRRSVWVYILASRTRVLYTGVTNNIERRLNEHREGAPGSFTARYRARRLVHLEEYPNARDAIAREKQIKAWRREKKRALIEAENPEWRDLAAPEAER</sequence>
<gene>
    <name evidence="3" type="ORF">BSZ36_00300</name>
</gene>
<dbReference type="SUPFAM" id="SSF82771">
    <property type="entry name" value="GIY-YIG endonuclease"/>
    <property type="match status" value="1"/>
</dbReference>
<dbReference type="InParanoid" id="A0A259TUW7"/>
<dbReference type="AlphaFoldDB" id="A0A259TUW7"/>
<dbReference type="OrthoDB" id="9807770at2"/>
<feature type="domain" description="GIY-YIG" evidence="2">
    <location>
        <begin position="5"/>
        <end position="80"/>
    </location>
</feature>
<proteinExistence type="inferred from homology"/>
<dbReference type="PANTHER" id="PTHR34477:SF5">
    <property type="entry name" value="BSL5627 PROTEIN"/>
    <property type="match status" value="1"/>
</dbReference>
<evidence type="ECO:0000256" key="1">
    <source>
        <dbReference type="ARBA" id="ARBA00007435"/>
    </source>
</evidence>
<evidence type="ECO:0000259" key="2">
    <source>
        <dbReference type="PROSITE" id="PS50164"/>
    </source>
</evidence>